<evidence type="ECO:0000256" key="3">
    <source>
        <dbReference type="ARBA" id="ARBA00022475"/>
    </source>
</evidence>
<evidence type="ECO:0000256" key="4">
    <source>
        <dbReference type="ARBA" id="ARBA00022692"/>
    </source>
</evidence>
<reference evidence="10" key="1">
    <citation type="submission" date="2023-08" db="EMBL/GenBank/DDBJ databases">
        <title>Emergence of clinically-relevant ST2 carbapenem-resistant Acinetobacter baumannii strains in hospital sewages in Zhejiang, East of China.</title>
        <authorList>
            <person name="Kaichao C."/>
            <person name="Zhang R."/>
        </authorList>
    </citation>
    <scope>NUCLEOTIDE SEQUENCE</scope>
    <source>
        <strain evidence="10">M-RB-37</strain>
    </source>
</reference>
<accession>A0AAW8J6H1</accession>
<dbReference type="GO" id="GO:0015220">
    <property type="term" value="F:choline transmembrane transporter activity"/>
    <property type="evidence" value="ECO:0007669"/>
    <property type="project" value="TreeGrafter"/>
</dbReference>
<dbReference type="InterPro" id="IPR037185">
    <property type="entry name" value="EmrE-like"/>
</dbReference>
<feature type="transmembrane region" description="Helical" evidence="9">
    <location>
        <begin position="91"/>
        <end position="110"/>
    </location>
</feature>
<dbReference type="GO" id="GO:0031460">
    <property type="term" value="P:glycine betaine transport"/>
    <property type="evidence" value="ECO:0007669"/>
    <property type="project" value="TreeGrafter"/>
</dbReference>
<gene>
    <name evidence="10" type="ORF">RFH47_07990</name>
</gene>
<dbReference type="AlphaFoldDB" id="A0AAW8J6H1"/>
<evidence type="ECO:0000313" key="10">
    <source>
        <dbReference type="EMBL" id="MDQ8935667.1"/>
    </source>
</evidence>
<evidence type="ECO:0000313" key="11">
    <source>
        <dbReference type="Proteomes" id="UP001243844"/>
    </source>
</evidence>
<evidence type="ECO:0000256" key="1">
    <source>
        <dbReference type="ARBA" id="ARBA00004651"/>
    </source>
</evidence>
<dbReference type="GO" id="GO:0005886">
    <property type="term" value="C:plasma membrane"/>
    <property type="evidence" value="ECO:0007669"/>
    <property type="project" value="UniProtKB-SubCell"/>
</dbReference>
<dbReference type="InterPro" id="IPR000390">
    <property type="entry name" value="Small_drug/metabolite_transptr"/>
</dbReference>
<protein>
    <submittedName>
        <fullName evidence="10">SMR family transporter</fullName>
    </submittedName>
</protein>
<dbReference type="Gene3D" id="1.10.3730.20">
    <property type="match status" value="1"/>
</dbReference>
<keyword evidence="6 9" id="KW-0472">Membrane</keyword>
<feature type="transmembrane region" description="Helical" evidence="9">
    <location>
        <begin position="64"/>
        <end position="85"/>
    </location>
</feature>
<evidence type="ECO:0000256" key="5">
    <source>
        <dbReference type="ARBA" id="ARBA00022989"/>
    </source>
</evidence>
<proteinExistence type="inferred from homology"/>
<keyword evidence="5 9" id="KW-1133">Transmembrane helix</keyword>
<comment type="similarity">
    <text evidence="7 8">Belongs to the drug/metabolite transporter (DMT) superfamily. Small multidrug resistance (SMR) (TC 2.A.7.1) family.</text>
</comment>
<keyword evidence="2" id="KW-0813">Transport</keyword>
<dbReference type="EMBL" id="JAVIDL010000012">
    <property type="protein sequence ID" value="MDQ8935667.1"/>
    <property type="molecule type" value="Genomic_DNA"/>
</dbReference>
<dbReference type="Proteomes" id="UP001243844">
    <property type="component" value="Unassembled WGS sequence"/>
</dbReference>
<dbReference type="RefSeq" id="WP_308974209.1">
    <property type="nucleotide sequence ID" value="NZ_JAVIDL010000012.1"/>
</dbReference>
<organism evidence="10 11">
    <name type="scientific">Acinetobacter rudis</name>
    <dbReference type="NCBI Taxonomy" id="632955"/>
    <lineage>
        <taxon>Bacteria</taxon>
        <taxon>Pseudomonadati</taxon>
        <taxon>Pseudomonadota</taxon>
        <taxon>Gammaproteobacteria</taxon>
        <taxon>Moraxellales</taxon>
        <taxon>Moraxellaceae</taxon>
        <taxon>Acinetobacter</taxon>
    </lineage>
</organism>
<evidence type="ECO:0000256" key="7">
    <source>
        <dbReference type="ARBA" id="ARBA00038032"/>
    </source>
</evidence>
<dbReference type="GO" id="GO:0015199">
    <property type="term" value="F:amino-acid betaine transmembrane transporter activity"/>
    <property type="evidence" value="ECO:0007669"/>
    <property type="project" value="TreeGrafter"/>
</dbReference>
<feature type="transmembrane region" description="Helical" evidence="9">
    <location>
        <begin position="37"/>
        <end position="57"/>
    </location>
</feature>
<comment type="caution">
    <text evidence="10">The sequence shown here is derived from an EMBL/GenBank/DDBJ whole genome shotgun (WGS) entry which is preliminary data.</text>
</comment>
<dbReference type="SUPFAM" id="SSF103481">
    <property type="entry name" value="Multidrug resistance efflux transporter EmrE"/>
    <property type="match status" value="1"/>
</dbReference>
<dbReference type="PANTHER" id="PTHR30561">
    <property type="entry name" value="SMR FAMILY PROTON-DEPENDENT DRUG EFFLUX TRANSPORTER SUGE"/>
    <property type="match status" value="1"/>
</dbReference>
<dbReference type="GO" id="GO:0015297">
    <property type="term" value="F:antiporter activity"/>
    <property type="evidence" value="ECO:0007669"/>
    <property type="project" value="TreeGrafter"/>
</dbReference>
<evidence type="ECO:0000256" key="8">
    <source>
        <dbReference type="RuleBase" id="RU003942"/>
    </source>
</evidence>
<dbReference type="PANTHER" id="PTHR30561:SF1">
    <property type="entry name" value="MULTIDRUG TRANSPORTER EMRE"/>
    <property type="match status" value="1"/>
</dbReference>
<evidence type="ECO:0000256" key="6">
    <source>
        <dbReference type="ARBA" id="ARBA00023136"/>
    </source>
</evidence>
<evidence type="ECO:0000256" key="9">
    <source>
        <dbReference type="SAM" id="Phobius"/>
    </source>
</evidence>
<name>A0AAW8J6H1_9GAMM</name>
<keyword evidence="3" id="KW-1003">Cell membrane</keyword>
<sequence length="115" mass="11891">MALSQSTVGLIWLSGAIAADVLSTFFSAKANGLEDKLSQGIAGFLYLASFICCAIALKYIQAGVLYVLWAGIGAIATACLAQAVLGQKLDLAAWIGMGFIIIGVTVIAQYSSIDV</sequence>
<keyword evidence="4 8" id="KW-0812">Transmembrane</keyword>
<evidence type="ECO:0000256" key="2">
    <source>
        <dbReference type="ARBA" id="ARBA00022448"/>
    </source>
</evidence>
<dbReference type="Pfam" id="PF00893">
    <property type="entry name" value="Multi_Drug_Res"/>
    <property type="match status" value="1"/>
</dbReference>
<dbReference type="InterPro" id="IPR045324">
    <property type="entry name" value="Small_multidrug_res"/>
</dbReference>
<comment type="subcellular location">
    <subcellularLocation>
        <location evidence="1 8">Cell membrane</location>
        <topology evidence="1 8">Multi-pass membrane protein</topology>
    </subcellularLocation>
</comment>